<comment type="subunit">
    <text evidence="6">Homotetramer.</text>
</comment>
<evidence type="ECO:0000313" key="8">
    <source>
        <dbReference type="EMBL" id="MDR7296370.1"/>
    </source>
</evidence>
<dbReference type="PROSITE" id="PS51383">
    <property type="entry name" value="YJEF_C_3"/>
    <property type="match status" value="1"/>
</dbReference>
<feature type="binding site" evidence="6">
    <location>
        <position position="44"/>
    </location>
    <ligand>
        <name>(6S)-NADPHX</name>
        <dbReference type="ChEBI" id="CHEBI:64076"/>
    </ligand>
</feature>
<keyword evidence="5 6" id="KW-0456">Lyase</keyword>
<comment type="catalytic activity">
    <reaction evidence="6">
        <text>(6S)-NADPHX + ADP = AMP + phosphate + NADPH + H(+)</text>
        <dbReference type="Rhea" id="RHEA:32235"/>
        <dbReference type="ChEBI" id="CHEBI:15378"/>
        <dbReference type="ChEBI" id="CHEBI:43474"/>
        <dbReference type="ChEBI" id="CHEBI:57783"/>
        <dbReference type="ChEBI" id="CHEBI:64076"/>
        <dbReference type="ChEBI" id="CHEBI:456215"/>
        <dbReference type="ChEBI" id="CHEBI:456216"/>
        <dbReference type="EC" id="4.2.1.136"/>
    </reaction>
</comment>
<keyword evidence="9" id="KW-1185">Reference proteome</keyword>
<evidence type="ECO:0000256" key="5">
    <source>
        <dbReference type="ARBA" id="ARBA00023239"/>
    </source>
</evidence>
<dbReference type="RefSeq" id="WP_310343687.1">
    <property type="nucleotide sequence ID" value="NZ_JAVDXQ010000002.1"/>
</dbReference>
<feature type="binding site" evidence="6">
    <location>
        <begin position="204"/>
        <end position="208"/>
    </location>
    <ligand>
        <name>AMP</name>
        <dbReference type="ChEBI" id="CHEBI:456215"/>
    </ligand>
</feature>
<dbReference type="InterPro" id="IPR029056">
    <property type="entry name" value="Ribokinase-like"/>
</dbReference>
<feature type="binding site" evidence="6">
    <location>
        <position position="167"/>
    </location>
    <ligand>
        <name>(6S)-NADPHX</name>
        <dbReference type="ChEBI" id="CHEBI:64076"/>
    </ligand>
</feature>
<feature type="domain" description="YjeF C-terminal" evidence="7">
    <location>
        <begin position="9"/>
        <end position="293"/>
    </location>
</feature>
<evidence type="ECO:0000256" key="2">
    <source>
        <dbReference type="ARBA" id="ARBA00022840"/>
    </source>
</evidence>
<keyword evidence="1 6" id="KW-0547">Nucleotide-binding</keyword>
<feature type="binding site" evidence="6">
    <location>
        <position position="234"/>
    </location>
    <ligand>
        <name>(6S)-NADPHX</name>
        <dbReference type="ChEBI" id="CHEBI:64076"/>
    </ligand>
</feature>
<dbReference type="PANTHER" id="PTHR12592">
    <property type="entry name" value="ATP-DEPENDENT (S)-NAD(P)H-HYDRATE DEHYDRATASE FAMILY MEMBER"/>
    <property type="match status" value="1"/>
</dbReference>
<gene>
    <name evidence="6" type="primary">nnrD</name>
    <name evidence="8" type="ORF">J2X16_001709</name>
</gene>
<sequence>MTAPIELDDAALRAWPLPQPSQDDDKEARGRVLVIAGSAEVPGAAVLAGEAALRAGAGKLVVGTAATVALLVAQQLPEARVVGLPEDDDGGLREDGVERLDEILAHTASVLVGPGMAAGASTVRFVEALLGRLNGQPVLLDAAAMDVVRQPSETVWPFSQHVGMTPHAGEMAYLTGEDKEGVESDPGERARMAASRWGAAVALKGACTWLAAPDGRLWRHARGNPGLATSGSGDVLAGLVAGLMARGASVEQALAWGVALHARAGERLAARMGPLGFLARELPAEIPALLATLI</sequence>
<evidence type="ECO:0000256" key="1">
    <source>
        <dbReference type="ARBA" id="ARBA00022741"/>
    </source>
</evidence>
<comment type="function">
    <text evidence="6">Catalyzes the dehydration of the S-form of NAD(P)HX at the expense of ADP, which is converted to AMP. Together with NAD(P)HX epimerase, which catalyzes the epimerization of the S- and R-forms, the enzyme allows the repair of both epimers of NAD(P)HX, a damaged form of NAD(P)H that is a result of enzymatic or heat-dependent hydration.</text>
</comment>
<evidence type="ECO:0000259" key="7">
    <source>
        <dbReference type="PROSITE" id="PS51383"/>
    </source>
</evidence>
<dbReference type="PANTHER" id="PTHR12592:SF0">
    <property type="entry name" value="ATP-DEPENDENT (S)-NAD(P)H-HYDRATE DEHYDRATASE"/>
    <property type="match status" value="1"/>
</dbReference>
<dbReference type="Gene3D" id="3.40.1190.20">
    <property type="match status" value="1"/>
</dbReference>
<proteinExistence type="inferred from homology"/>
<feature type="binding site" evidence="6">
    <location>
        <position position="115"/>
    </location>
    <ligand>
        <name>(6S)-NADPHX</name>
        <dbReference type="ChEBI" id="CHEBI:64076"/>
    </ligand>
</feature>
<evidence type="ECO:0000256" key="4">
    <source>
        <dbReference type="ARBA" id="ARBA00023027"/>
    </source>
</evidence>
<keyword evidence="4 6" id="KW-0520">NAD</keyword>
<feature type="binding site" evidence="6">
    <location>
        <position position="233"/>
    </location>
    <ligand>
        <name>AMP</name>
        <dbReference type="ChEBI" id="CHEBI:456215"/>
    </ligand>
</feature>
<evidence type="ECO:0000256" key="6">
    <source>
        <dbReference type="HAMAP-Rule" id="MF_01965"/>
    </source>
</evidence>
<accession>A0ABU1Z8Q1</accession>
<dbReference type="SUPFAM" id="SSF53613">
    <property type="entry name" value="Ribokinase-like"/>
    <property type="match status" value="1"/>
</dbReference>
<dbReference type="EC" id="4.2.1.136" evidence="6"/>
<evidence type="ECO:0000313" key="9">
    <source>
        <dbReference type="Proteomes" id="UP001180536"/>
    </source>
</evidence>
<protein>
    <recommendedName>
        <fullName evidence="6">ADP-dependent (S)-NAD(P)H-hydrate dehydratase</fullName>
        <ecNumber evidence="6">4.2.1.136</ecNumber>
    </recommendedName>
    <alternativeName>
        <fullName evidence="6">ADP-dependent NAD(P)HX dehydratase</fullName>
    </alternativeName>
</protein>
<dbReference type="CDD" id="cd01171">
    <property type="entry name" value="YXKO-related"/>
    <property type="match status" value="1"/>
</dbReference>
<comment type="caution">
    <text evidence="8">The sequence shown here is derived from an EMBL/GenBank/DDBJ whole genome shotgun (WGS) entry which is preliminary data.</text>
</comment>
<dbReference type="InterPro" id="IPR000631">
    <property type="entry name" value="CARKD"/>
</dbReference>
<comment type="similarity">
    <text evidence="6">Belongs to the NnrD/CARKD family.</text>
</comment>
<keyword evidence="3 6" id="KW-0521">NADP</keyword>
<dbReference type="Pfam" id="PF01256">
    <property type="entry name" value="Carb_kinase"/>
    <property type="match status" value="1"/>
</dbReference>
<dbReference type="Proteomes" id="UP001180536">
    <property type="component" value="Unassembled WGS sequence"/>
</dbReference>
<dbReference type="NCBIfam" id="TIGR00196">
    <property type="entry name" value="yjeF_cterm"/>
    <property type="match status" value="1"/>
</dbReference>
<comment type="catalytic activity">
    <reaction evidence="6">
        <text>(6S)-NADHX + ADP = AMP + phosphate + NADH + H(+)</text>
        <dbReference type="Rhea" id="RHEA:32223"/>
        <dbReference type="ChEBI" id="CHEBI:15378"/>
        <dbReference type="ChEBI" id="CHEBI:43474"/>
        <dbReference type="ChEBI" id="CHEBI:57945"/>
        <dbReference type="ChEBI" id="CHEBI:64074"/>
        <dbReference type="ChEBI" id="CHEBI:456215"/>
        <dbReference type="ChEBI" id="CHEBI:456216"/>
        <dbReference type="EC" id="4.2.1.136"/>
    </reaction>
</comment>
<reference evidence="8 9" key="1">
    <citation type="submission" date="2023-07" db="EMBL/GenBank/DDBJ databases">
        <title>Sorghum-associated microbial communities from plants grown in Nebraska, USA.</title>
        <authorList>
            <person name="Schachtman D."/>
        </authorList>
    </citation>
    <scope>NUCLEOTIDE SEQUENCE [LARGE SCALE GENOMIC DNA]</scope>
    <source>
        <strain evidence="8 9">BE310</strain>
    </source>
</reference>
<comment type="cofactor">
    <cofactor evidence="6">
        <name>Mg(2+)</name>
        <dbReference type="ChEBI" id="CHEBI:18420"/>
    </cofactor>
</comment>
<organism evidence="8 9">
    <name type="scientific">Pelomonas aquatica</name>
    <dbReference type="NCBI Taxonomy" id="431058"/>
    <lineage>
        <taxon>Bacteria</taxon>
        <taxon>Pseudomonadati</taxon>
        <taxon>Pseudomonadota</taxon>
        <taxon>Betaproteobacteria</taxon>
        <taxon>Burkholderiales</taxon>
        <taxon>Sphaerotilaceae</taxon>
        <taxon>Roseateles</taxon>
    </lineage>
</organism>
<name>A0ABU1Z8Q1_9BURK</name>
<dbReference type="HAMAP" id="MF_01965">
    <property type="entry name" value="NADHX_dehydratase"/>
    <property type="match status" value="1"/>
</dbReference>
<keyword evidence="2 6" id="KW-0067">ATP-binding</keyword>
<evidence type="ECO:0000256" key="3">
    <source>
        <dbReference type="ARBA" id="ARBA00022857"/>
    </source>
</evidence>
<dbReference type="EMBL" id="JAVDXQ010000002">
    <property type="protein sequence ID" value="MDR7296370.1"/>
    <property type="molecule type" value="Genomic_DNA"/>
</dbReference>